<dbReference type="InterPro" id="IPR029063">
    <property type="entry name" value="SAM-dependent_MTases_sf"/>
</dbReference>
<reference evidence="2 3" key="2">
    <citation type="journal article" date="2012" name="J. Bacteriol.">
        <title>Complete genome sequences of Desulfosporosinus orientis DSM765T, Desulfosporosinus youngiae DSM17734T, Desulfosporosinus meridiei DSM13257T, and Desulfosporosinus acidiphilus DSM22704T.</title>
        <authorList>
            <person name="Pester M."/>
            <person name="Brambilla E."/>
            <person name="Alazard D."/>
            <person name="Rattei T."/>
            <person name="Weinmaier T."/>
            <person name="Han J."/>
            <person name="Lucas S."/>
            <person name="Lapidus A."/>
            <person name="Cheng J.F."/>
            <person name="Goodwin L."/>
            <person name="Pitluck S."/>
            <person name="Peters L."/>
            <person name="Ovchinnikova G."/>
            <person name="Teshima H."/>
            <person name="Detter J.C."/>
            <person name="Han C.S."/>
            <person name="Tapia R."/>
            <person name="Land M.L."/>
            <person name="Hauser L."/>
            <person name="Kyrpides N.C."/>
            <person name="Ivanova N.N."/>
            <person name="Pagani I."/>
            <person name="Huntmann M."/>
            <person name="Wei C.L."/>
            <person name="Davenport K.W."/>
            <person name="Daligault H."/>
            <person name="Chain P.S."/>
            <person name="Chen A."/>
            <person name="Mavromatis K."/>
            <person name="Markowitz V."/>
            <person name="Szeto E."/>
            <person name="Mikhailova N."/>
            <person name="Pati A."/>
            <person name="Wagner M."/>
            <person name="Woyke T."/>
            <person name="Ollivier B."/>
            <person name="Klenk H.P."/>
            <person name="Spring S."/>
            <person name="Loy A."/>
        </authorList>
    </citation>
    <scope>NUCLEOTIDE SEQUENCE [LARGE SCALE GENOMIC DNA]</scope>
    <source>
        <strain evidence="3">ATCC 19365 / DSM 765 / NCIMB 8382 / VKM B-1628</strain>
    </source>
</reference>
<keyword evidence="2" id="KW-0808">Transferase</keyword>
<dbReference type="eggNOG" id="COG4976">
    <property type="taxonomic scope" value="Bacteria"/>
</dbReference>
<dbReference type="PANTHER" id="PTHR43591">
    <property type="entry name" value="METHYLTRANSFERASE"/>
    <property type="match status" value="1"/>
</dbReference>
<name>G7WB52_DESOD</name>
<dbReference type="Proteomes" id="UP000006346">
    <property type="component" value="Chromosome"/>
</dbReference>
<dbReference type="InterPro" id="IPR013216">
    <property type="entry name" value="Methyltransf_11"/>
</dbReference>
<dbReference type="EMBL" id="CP003108">
    <property type="protein sequence ID" value="AET67833.1"/>
    <property type="molecule type" value="Genomic_DNA"/>
</dbReference>
<dbReference type="PANTHER" id="PTHR43591:SF110">
    <property type="entry name" value="RHODANESE DOMAIN-CONTAINING PROTEIN"/>
    <property type="match status" value="1"/>
</dbReference>
<dbReference type="Gene3D" id="3.40.50.150">
    <property type="entry name" value="Vaccinia Virus protein VP39"/>
    <property type="match status" value="1"/>
</dbReference>
<dbReference type="GO" id="GO:0008757">
    <property type="term" value="F:S-adenosylmethionine-dependent methyltransferase activity"/>
    <property type="evidence" value="ECO:0007669"/>
    <property type="project" value="InterPro"/>
</dbReference>
<dbReference type="PATRIC" id="fig|768706.3.peg.2248"/>
<dbReference type="AlphaFoldDB" id="G7WB52"/>
<organism evidence="2 3">
    <name type="scientific">Desulfosporosinus orientis (strain ATCC 19365 / DSM 765 / NCIMB 8382 / VKM B-1628 / Singapore I)</name>
    <name type="common">Desulfotomaculum orientis</name>
    <dbReference type="NCBI Taxonomy" id="768706"/>
    <lineage>
        <taxon>Bacteria</taxon>
        <taxon>Bacillati</taxon>
        <taxon>Bacillota</taxon>
        <taxon>Clostridia</taxon>
        <taxon>Eubacteriales</taxon>
        <taxon>Desulfitobacteriaceae</taxon>
        <taxon>Desulfosporosinus</taxon>
    </lineage>
</organism>
<gene>
    <name evidence="2" type="ordered locus">Desor_2231</name>
</gene>
<dbReference type="GO" id="GO:0032259">
    <property type="term" value="P:methylation"/>
    <property type="evidence" value="ECO:0007669"/>
    <property type="project" value="UniProtKB-KW"/>
</dbReference>
<keyword evidence="2" id="KW-0489">Methyltransferase</keyword>
<accession>G7WB52</accession>
<proteinExistence type="predicted"/>
<evidence type="ECO:0000313" key="3">
    <source>
        <dbReference type="Proteomes" id="UP000006346"/>
    </source>
</evidence>
<dbReference type="KEGG" id="dor:Desor_2231"/>
<dbReference type="RefSeq" id="WP_014184645.1">
    <property type="nucleotide sequence ID" value="NC_016584.1"/>
</dbReference>
<sequence>MKNDQGSVQSHAQSAYSYDEQAREYGWYGPEILFGMCFEYISPDSKLLDIGIGTGLSSALFAKAGLEIYGIDGSVEMLHICKTKNIAKELKQYNLNDLPLPYSNSLFQHIISCGVFHFIGDLQPIFRDVSRIIKPGGLFSFTVKAEHYDRKTDYSKTNDMYYSERSPEGVEIFTHRKQYLKYLLQLLHFEELKEQLFLVQNGQENNYSTFFAHVVKYKK</sequence>
<dbReference type="HOGENOM" id="CLU_1324013_0_0_9"/>
<evidence type="ECO:0000259" key="1">
    <source>
        <dbReference type="Pfam" id="PF08241"/>
    </source>
</evidence>
<reference evidence="3" key="1">
    <citation type="submission" date="2011-11" db="EMBL/GenBank/DDBJ databases">
        <title>Complete sequence of Desulfosporosinus orientis DSM 765.</title>
        <authorList>
            <person name="Lucas S."/>
            <person name="Han J."/>
            <person name="Lapidus A."/>
            <person name="Cheng J.-F."/>
            <person name="Goodwin L."/>
            <person name="Pitluck S."/>
            <person name="Peters L."/>
            <person name="Ovchinnikova G."/>
            <person name="Teshima H."/>
            <person name="Detter J.C."/>
            <person name="Han C."/>
            <person name="Tapia R."/>
            <person name="Land M."/>
            <person name="Hauser L."/>
            <person name="Kyrpides N."/>
            <person name="Ivanova N."/>
            <person name="Pagani I."/>
            <person name="Pester M."/>
            <person name="Spring S."/>
            <person name="Ollivier B."/>
            <person name="Rattei T."/>
            <person name="Klenk H.-P."/>
            <person name="Wagner M."/>
            <person name="Loy A."/>
            <person name="Woyke T."/>
        </authorList>
    </citation>
    <scope>NUCLEOTIDE SEQUENCE [LARGE SCALE GENOMIC DNA]</scope>
    <source>
        <strain evidence="3">ATCC 19365 / DSM 765 / NCIMB 8382 / VKM B-1628</strain>
    </source>
</reference>
<dbReference type="Pfam" id="PF08241">
    <property type="entry name" value="Methyltransf_11"/>
    <property type="match status" value="1"/>
</dbReference>
<evidence type="ECO:0000313" key="2">
    <source>
        <dbReference type="EMBL" id="AET67833.1"/>
    </source>
</evidence>
<dbReference type="STRING" id="768706.Desor_2231"/>
<protein>
    <submittedName>
        <fullName evidence="2">Methyltransferase family protein</fullName>
    </submittedName>
</protein>
<dbReference type="CDD" id="cd02440">
    <property type="entry name" value="AdoMet_MTases"/>
    <property type="match status" value="1"/>
</dbReference>
<dbReference type="SUPFAM" id="SSF53335">
    <property type="entry name" value="S-adenosyl-L-methionine-dependent methyltransferases"/>
    <property type="match status" value="1"/>
</dbReference>
<feature type="domain" description="Methyltransferase type 11" evidence="1">
    <location>
        <begin position="48"/>
        <end position="140"/>
    </location>
</feature>
<keyword evidence="3" id="KW-1185">Reference proteome</keyword>
<dbReference type="OrthoDB" id="9774345at2"/>